<dbReference type="AlphaFoldDB" id="A0A7C2ULP7"/>
<gene>
    <name evidence="9" type="primary">cas3</name>
    <name evidence="9" type="ORF">ENO36_04155</name>
</gene>
<keyword evidence="2" id="KW-0378">Hydrolase</keyword>
<dbReference type="InterPro" id="IPR006474">
    <property type="entry name" value="Helicase_Cas3_CRISPR-ass_core"/>
</dbReference>
<dbReference type="InterPro" id="IPR054712">
    <property type="entry name" value="Cas3-like_dom"/>
</dbReference>
<comment type="caution">
    <text evidence="9">The sequence shown here is derived from an EMBL/GenBank/DDBJ whole genome shotgun (WGS) entry which is preliminary data.</text>
</comment>
<evidence type="ECO:0000256" key="1">
    <source>
        <dbReference type="ARBA" id="ARBA00022741"/>
    </source>
</evidence>
<feature type="transmembrane region" description="Helical" evidence="6">
    <location>
        <begin position="169"/>
        <end position="191"/>
    </location>
</feature>
<keyword evidence="6" id="KW-1133">Transmembrane helix</keyword>
<dbReference type="PANTHER" id="PTHR47963">
    <property type="entry name" value="DEAD-BOX ATP-DEPENDENT RNA HELICASE 47, MITOCHONDRIAL"/>
    <property type="match status" value="1"/>
</dbReference>
<keyword evidence="3" id="KW-0347">Helicase</keyword>
<dbReference type="PROSITE" id="PS51194">
    <property type="entry name" value="HELICASE_CTER"/>
    <property type="match status" value="1"/>
</dbReference>
<proteinExistence type="predicted"/>
<dbReference type="GO" id="GO:0005524">
    <property type="term" value="F:ATP binding"/>
    <property type="evidence" value="ECO:0007669"/>
    <property type="project" value="UniProtKB-KW"/>
</dbReference>
<dbReference type="GO" id="GO:0051607">
    <property type="term" value="P:defense response to virus"/>
    <property type="evidence" value="ECO:0007669"/>
    <property type="project" value="UniProtKB-KW"/>
</dbReference>
<evidence type="ECO:0000256" key="6">
    <source>
        <dbReference type="SAM" id="Phobius"/>
    </source>
</evidence>
<dbReference type="GO" id="GO:0016787">
    <property type="term" value="F:hydrolase activity"/>
    <property type="evidence" value="ECO:0007669"/>
    <property type="project" value="UniProtKB-KW"/>
</dbReference>
<dbReference type="InterPro" id="IPR050547">
    <property type="entry name" value="DEAD_box_RNA_helicases"/>
</dbReference>
<evidence type="ECO:0000259" key="8">
    <source>
        <dbReference type="PROSITE" id="PS51194"/>
    </source>
</evidence>
<accession>A0A7C2ULP7</accession>
<sequence>MRLLITEFQDFFDPSVPGLGVLRLPTGYGKTELFLQFAEMACNGNIERAVYVSPLRTLNEDLYRKLVERVPCLRENSDILAREYMERRESPFFHKKVIVTTIDTIGMHLHKIPIPELRALLRGFFKKDFSTRGHYPVSRSNVSESLVFIDEPHLMVLEKGMKQMFYNTLYYLLGTGATVVLASATIPGSMISNAKKLLETTRDMLKIDIKYTECLYGEKCGEADGRDEDFEEKALAKRVSISMSESLDDSLSLAIKRKREGKRVLIILNTRETVLKAQRKLLELGERPILLHGLLSKNDREERTSELLDMYKRGESYIALATSVVEAGIDISSDFMVAELSPLPSLIQRAGRLLRKDEDVDGELVILTTERRGPYDAKEVEVTKDLLVERLNRVALKAPWGKEGKMGYMKLVEEWDGLMRSDEGHIQYRKDNIKYKKDILSLKKDILSLSPRDQTLNINDFLTGELGRRIVSINAFIEGRRGDSVSVPVQDLFAYPKDRLLNEIRNIETCRENGKVLSKEEFINEIETMLSRERSIEKVNLYLKENCIESISISEDLYADIAYGGR</sequence>
<dbReference type="InterPro" id="IPR001650">
    <property type="entry name" value="Helicase_C-like"/>
</dbReference>
<dbReference type="Pfam" id="PF00270">
    <property type="entry name" value="DEAD"/>
    <property type="match status" value="1"/>
</dbReference>
<dbReference type="GO" id="GO:0003724">
    <property type="term" value="F:RNA helicase activity"/>
    <property type="evidence" value="ECO:0007669"/>
    <property type="project" value="TreeGrafter"/>
</dbReference>
<reference evidence="9" key="1">
    <citation type="journal article" date="2020" name="mSystems">
        <title>Genome- and Community-Level Interaction Insights into Carbon Utilization and Element Cycling Functions of Hydrothermarchaeota in Hydrothermal Sediment.</title>
        <authorList>
            <person name="Zhou Z."/>
            <person name="Liu Y."/>
            <person name="Xu W."/>
            <person name="Pan J."/>
            <person name="Luo Z.H."/>
            <person name="Li M."/>
        </authorList>
    </citation>
    <scope>NUCLEOTIDE SEQUENCE [LARGE SCALE GENOMIC DNA]</scope>
    <source>
        <strain evidence="9">SpSt-1259</strain>
    </source>
</reference>
<evidence type="ECO:0000259" key="7">
    <source>
        <dbReference type="PROSITE" id="PS51192"/>
    </source>
</evidence>
<dbReference type="SUPFAM" id="SSF52540">
    <property type="entry name" value="P-loop containing nucleoside triphosphate hydrolases"/>
    <property type="match status" value="1"/>
</dbReference>
<feature type="domain" description="Helicase C-terminal" evidence="8">
    <location>
        <begin position="246"/>
        <end position="412"/>
    </location>
</feature>
<evidence type="ECO:0000313" key="9">
    <source>
        <dbReference type="EMBL" id="HEU98029.1"/>
    </source>
</evidence>
<dbReference type="InterPro" id="IPR011545">
    <property type="entry name" value="DEAD/DEAH_box_helicase_dom"/>
</dbReference>
<dbReference type="PANTHER" id="PTHR47963:SF9">
    <property type="entry name" value="CRISPR-ASSOCIATED ENDONUCLEASE_HELICASE CAS3"/>
    <property type="match status" value="1"/>
</dbReference>
<keyword evidence="1" id="KW-0547">Nucleotide-binding</keyword>
<name>A0A7C2ULP7_9CREN</name>
<dbReference type="Pfam" id="PF22590">
    <property type="entry name" value="Cas3-like_C_2"/>
    <property type="match status" value="1"/>
</dbReference>
<dbReference type="Proteomes" id="UP000885664">
    <property type="component" value="Unassembled WGS sequence"/>
</dbReference>
<evidence type="ECO:0000256" key="4">
    <source>
        <dbReference type="ARBA" id="ARBA00022840"/>
    </source>
</evidence>
<organism evidence="9">
    <name type="scientific">Fervidicoccus fontis</name>
    <dbReference type="NCBI Taxonomy" id="683846"/>
    <lineage>
        <taxon>Archaea</taxon>
        <taxon>Thermoproteota</taxon>
        <taxon>Thermoprotei</taxon>
        <taxon>Fervidicoccales</taxon>
        <taxon>Fervidicoccaceae</taxon>
        <taxon>Fervidicoccus</taxon>
    </lineage>
</organism>
<dbReference type="InterPro" id="IPR027417">
    <property type="entry name" value="P-loop_NTPase"/>
</dbReference>
<dbReference type="PROSITE" id="PS51192">
    <property type="entry name" value="HELICASE_ATP_BIND_1"/>
    <property type="match status" value="1"/>
</dbReference>
<evidence type="ECO:0000256" key="2">
    <source>
        <dbReference type="ARBA" id="ARBA00022801"/>
    </source>
</evidence>
<keyword evidence="6" id="KW-0812">Transmembrane</keyword>
<dbReference type="InterPro" id="IPR014001">
    <property type="entry name" value="Helicase_ATP-bd"/>
</dbReference>
<protein>
    <submittedName>
        <fullName evidence="9">CRISPR-associated helicase Cas3</fullName>
    </submittedName>
</protein>
<evidence type="ECO:0000256" key="3">
    <source>
        <dbReference type="ARBA" id="ARBA00022806"/>
    </source>
</evidence>
<keyword evidence="5" id="KW-0051">Antiviral defense</keyword>
<dbReference type="GO" id="GO:0140097">
    <property type="term" value="F:catalytic activity, acting on DNA"/>
    <property type="evidence" value="ECO:0007669"/>
    <property type="project" value="UniProtKB-ARBA"/>
</dbReference>
<dbReference type="GO" id="GO:0003723">
    <property type="term" value="F:RNA binding"/>
    <property type="evidence" value="ECO:0007669"/>
    <property type="project" value="TreeGrafter"/>
</dbReference>
<dbReference type="Gene3D" id="3.40.50.300">
    <property type="entry name" value="P-loop containing nucleotide triphosphate hydrolases"/>
    <property type="match status" value="2"/>
</dbReference>
<feature type="domain" description="Helicase ATP-binding" evidence="7">
    <location>
        <begin position="11"/>
        <end position="204"/>
    </location>
</feature>
<keyword evidence="4" id="KW-0067">ATP-binding</keyword>
<evidence type="ECO:0000256" key="5">
    <source>
        <dbReference type="ARBA" id="ARBA00023118"/>
    </source>
</evidence>
<dbReference type="NCBIfam" id="TIGR01587">
    <property type="entry name" value="cas3_core"/>
    <property type="match status" value="1"/>
</dbReference>
<keyword evidence="6" id="KW-0472">Membrane</keyword>
<dbReference type="EMBL" id="DSFE01000092">
    <property type="protein sequence ID" value="HEU98029.1"/>
    <property type="molecule type" value="Genomic_DNA"/>
</dbReference>
<dbReference type="SMART" id="SM00487">
    <property type="entry name" value="DEXDc"/>
    <property type="match status" value="1"/>
</dbReference>